<feature type="compositionally biased region" description="Polar residues" evidence="1">
    <location>
        <begin position="158"/>
        <end position="185"/>
    </location>
</feature>
<protein>
    <submittedName>
        <fullName evidence="2">Uncharacterized protein</fullName>
    </submittedName>
</protein>
<organism evidence="2 3">
    <name type="scientific">Allacma fusca</name>
    <dbReference type="NCBI Taxonomy" id="39272"/>
    <lineage>
        <taxon>Eukaryota</taxon>
        <taxon>Metazoa</taxon>
        <taxon>Ecdysozoa</taxon>
        <taxon>Arthropoda</taxon>
        <taxon>Hexapoda</taxon>
        <taxon>Collembola</taxon>
        <taxon>Symphypleona</taxon>
        <taxon>Sminthuridae</taxon>
        <taxon>Allacma</taxon>
    </lineage>
</organism>
<evidence type="ECO:0000256" key="1">
    <source>
        <dbReference type="SAM" id="MobiDB-lite"/>
    </source>
</evidence>
<evidence type="ECO:0000313" key="2">
    <source>
        <dbReference type="EMBL" id="CAG7829501.1"/>
    </source>
</evidence>
<dbReference type="EMBL" id="CAJVCH010551752">
    <property type="protein sequence ID" value="CAG7829501.1"/>
    <property type="molecule type" value="Genomic_DNA"/>
</dbReference>
<feature type="compositionally biased region" description="Low complexity" evidence="1">
    <location>
        <begin position="186"/>
        <end position="197"/>
    </location>
</feature>
<dbReference type="AlphaFoldDB" id="A0A8J2Q134"/>
<feature type="compositionally biased region" description="Low complexity" evidence="1">
    <location>
        <begin position="23"/>
        <end position="36"/>
    </location>
</feature>
<comment type="caution">
    <text evidence="2">The sequence shown here is derived from an EMBL/GenBank/DDBJ whole genome shotgun (WGS) entry which is preliminary data.</text>
</comment>
<proteinExistence type="predicted"/>
<keyword evidence="3" id="KW-1185">Reference proteome</keyword>
<dbReference type="Proteomes" id="UP000708208">
    <property type="component" value="Unassembled WGS sequence"/>
</dbReference>
<name>A0A8J2Q134_9HEXA</name>
<sequence>MVWLPLLSISVSSQYAPAPPRVPGNSPGRPNNGNFNEGLTFNQKALIHAVVEELTNETLTVTEQLLPTFIERAAEFIRNQTPTTPRIPTGLIQIQPPHKFPNRYNPAGPFPERPQDSQAQEWRPGMNPRPNKYIQHNPAGQSGQLQNQYGSGHKHGNQYGSAQHQNQYGLGQHPQAGQYNYRPQNSAQAQQAGSGAQYSVQHRYNGGGQQNSRPTGQGHPPHKPTPYRLARSNRRWKYKHYDYNDEDRIDGW</sequence>
<feature type="compositionally biased region" description="Polar residues" evidence="1">
    <location>
        <begin position="138"/>
        <end position="150"/>
    </location>
</feature>
<feature type="region of interest" description="Disordered" evidence="1">
    <location>
        <begin position="97"/>
        <end position="228"/>
    </location>
</feature>
<gene>
    <name evidence="2" type="ORF">AFUS01_LOCUS39362</name>
</gene>
<accession>A0A8J2Q134</accession>
<feature type="region of interest" description="Disordered" evidence="1">
    <location>
        <begin position="15"/>
        <end position="37"/>
    </location>
</feature>
<reference evidence="2" key="1">
    <citation type="submission" date="2021-06" db="EMBL/GenBank/DDBJ databases">
        <authorList>
            <person name="Hodson N. C."/>
            <person name="Mongue J. A."/>
            <person name="Jaron S. K."/>
        </authorList>
    </citation>
    <scope>NUCLEOTIDE SEQUENCE</scope>
</reference>
<evidence type="ECO:0000313" key="3">
    <source>
        <dbReference type="Proteomes" id="UP000708208"/>
    </source>
</evidence>